<dbReference type="Proteomes" id="UP000604243">
    <property type="component" value="Unassembled WGS sequence"/>
</dbReference>
<dbReference type="InterPro" id="IPR037359">
    <property type="entry name" value="NST/OST"/>
</dbReference>
<dbReference type="Pfam" id="PF00685">
    <property type="entry name" value="Sulfotransfer_1"/>
    <property type="match status" value="1"/>
</dbReference>
<dbReference type="SUPFAM" id="SSF52540">
    <property type="entry name" value="P-loop containing nucleoside triphosphate hydrolases"/>
    <property type="match status" value="1"/>
</dbReference>
<evidence type="ECO:0000256" key="2">
    <source>
        <dbReference type="ARBA" id="ARBA00023180"/>
    </source>
</evidence>
<dbReference type="Gene3D" id="3.40.50.300">
    <property type="entry name" value="P-loop containing nucleotide triphosphate hydrolases"/>
    <property type="match status" value="1"/>
</dbReference>
<keyword evidence="2" id="KW-0325">Glycoprotein</keyword>
<feature type="domain" description="Sulfotransferase" evidence="3">
    <location>
        <begin position="6"/>
        <end position="194"/>
    </location>
</feature>
<dbReference type="EMBL" id="BMZM01000003">
    <property type="protein sequence ID" value="GHC29894.1"/>
    <property type="molecule type" value="Genomic_DNA"/>
</dbReference>
<sequence length="295" mass="34301">MDKRKPDVYIVGSQKSGTTTLYDWLAQHSDIYGDELAKDFNFFSDSHTYNEGRDVFLDLNKKASESSLALGGDANAMFAERGPERMYEMMPDAKLIAILRDPVKRYYSAYTHAAERFIEKRSFNKAVREEIEGCNYSERDSLYCDYLSHGEYTHQIKKILKFYPESQLMILDFDDLVNQPLEVLKDVYRYIGVDDHGGVPNLAVKNNTKGGARFKILSDIARYRPSSYFVRAVGKKILPYNLRTSFRRRLEEANRVQKEKAEFDNESRQLLIEHYKNEGVEIRKLTGKNFKSWSV</sequence>
<evidence type="ECO:0000256" key="1">
    <source>
        <dbReference type="ARBA" id="ARBA00022679"/>
    </source>
</evidence>
<dbReference type="InterPro" id="IPR000863">
    <property type="entry name" value="Sulfotransferase_dom"/>
</dbReference>
<evidence type="ECO:0000313" key="5">
    <source>
        <dbReference type="Proteomes" id="UP000604243"/>
    </source>
</evidence>
<dbReference type="PANTHER" id="PTHR10605">
    <property type="entry name" value="HEPARAN SULFATE SULFOTRANSFERASE"/>
    <property type="match status" value="1"/>
</dbReference>
<evidence type="ECO:0000313" key="4">
    <source>
        <dbReference type="EMBL" id="GHC29894.1"/>
    </source>
</evidence>
<reference evidence="5" key="1">
    <citation type="journal article" date="2019" name="Int. J. Syst. Evol. Microbiol.">
        <title>The Global Catalogue of Microorganisms (GCM) 10K type strain sequencing project: providing services to taxonomists for standard genome sequencing and annotation.</title>
        <authorList>
            <consortium name="The Broad Institute Genomics Platform"/>
            <consortium name="The Broad Institute Genome Sequencing Center for Infectious Disease"/>
            <person name="Wu L."/>
            <person name="Ma J."/>
        </authorList>
    </citation>
    <scope>NUCLEOTIDE SEQUENCE [LARGE SCALE GENOMIC DNA]</scope>
    <source>
        <strain evidence="5">KCTC 42082</strain>
    </source>
</reference>
<proteinExistence type="predicted"/>
<accession>A0ABQ3FMN0</accession>
<name>A0ABQ3FMN0_9GAMM</name>
<protein>
    <recommendedName>
        <fullName evidence="3">Sulfotransferase domain-containing protein</fullName>
    </recommendedName>
</protein>
<dbReference type="PANTHER" id="PTHR10605:SF56">
    <property type="entry name" value="BIFUNCTIONAL HEPARAN SULFATE N-DEACETYLASE_N-SULFOTRANSFERASE"/>
    <property type="match status" value="1"/>
</dbReference>
<comment type="caution">
    <text evidence="4">The sequence shown here is derived from an EMBL/GenBank/DDBJ whole genome shotgun (WGS) entry which is preliminary data.</text>
</comment>
<dbReference type="InterPro" id="IPR027417">
    <property type="entry name" value="P-loop_NTPase"/>
</dbReference>
<keyword evidence="5" id="KW-1185">Reference proteome</keyword>
<gene>
    <name evidence="4" type="ORF">GCM10010082_24840</name>
</gene>
<evidence type="ECO:0000259" key="3">
    <source>
        <dbReference type="Pfam" id="PF00685"/>
    </source>
</evidence>
<keyword evidence="1" id="KW-0808">Transferase</keyword>
<dbReference type="RefSeq" id="WP_189518638.1">
    <property type="nucleotide sequence ID" value="NZ_BMZM01000003.1"/>
</dbReference>
<organism evidence="4 5">
    <name type="scientific">Kushneria pakistanensis</name>
    <dbReference type="NCBI Taxonomy" id="1508770"/>
    <lineage>
        <taxon>Bacteria</taxon>
        <taxon>Pseudomonadati</taxon>
        <taxon>Pseudomonadota</taxon>
        <taxon>Gammaproteobacteria</taxon>
        <taxon>Oceanospirillales</taxon>
        <taxon>Halomonadaceae</taxon>
        <taxon>Kushneria</taxon>
    </lineage>
</organism>